<evidence type="ECO:0000259" key="8">
    <source>
        <dbReference type="SMART" id="SM00235"/>
    </source>
</evidence>
<dbReference type="KEGG" id="nur:ATY38_01340"/>
<dbReference type="SUPFAM" id="SSF51120">
    <property type="entry name" value="beta-Roll"/>
    <property type="match status" value="1"/>
</dbReference>
<evidence type="ECO:0000313" key="9">
    <source>
        <dbReference type="EMBL" id="SDU30245.1"/>
    </source>
</evidence>
<evidence type="ECO:0000256" key="4">
    <source>
        <dbReference type="ARBA" id="ARBA00022723"/>
    </source>
</evidence>
<name>A0A1H2HEJ5_9PROT</name>
<dbReference type="InterPro" id="IPR034033">
    <property type="entry name" value="Serralysin-like"/>
</dbReference>
<dbReference type="GO" id="GO:0004222">
    <property type="term" value="F:metalloendopeptidase activity"/>
    <property type="evidence" value="ECO:0007669"/>
    <property type="project" value="InterPro"/>
</dbReference>
<dbReference type="Pfam" id="PF00413">
    <property type="entry name" value="Peptidase_M10"/>
    <property type="match status" value="1"/>
</dbReference>
<protein>
    <submittedName>
        <fullName evidence="9">Matrixin</fullName>
    </submittedName>
</protein>
<keyword evidence="6" id="KW-0378">Hydrolase</keyword>
<evidence type="ECO:0000256" key="2">
    <source>
        <dbReference type="ARBA" id="ARBA00022525"/>
    </source>
</evidence>
<evidence type="ECO:0000256" key="5">
    <source>
        <dbReference type="ARBA" id="ARBA00022737"/>
    </source>
</evidence>
<feature type="domain" description="Peptidase metallopeptidase" evidence="8">
    <location>
        <begin position="25"/>
        <end position="231"/>
    </location>
</feature>
<keyword evidence="2" id="KW-0964">Secreted</keyword>
<dbReference type="RefSeq" id="WP_062557710.1">
    <property type="nucleotide sequence ID" value="NZ_CP013341.1"/>
</dbReference>
<dbReference type="GO" id="GO:0005509">
    <property type="term" value="F:calcium ion binding"/>
    <property type="evidence" value="ECO:0007669"/>
    <property type="project" value="InterPro"/>
</dbReference>
<organism evidence="9 10">
    <name type="scientific">Nitrosomonas ureae</name>
    <dbReference type="NCBI Taxonomy" id="44577"/>
    <lineage>
        <taxon>Bacteria</taxon>
        <taxon>Pseudomonadati</taxon>
        <taxon>Pseudomonadota</taxon>
        <taxon>Betaproteobacteria</taxon>
        <taxon>Nitrosomonadales</taxon>
        <taxon>Nitrosomonadaceae</taxon>
        <taxon>Nitrosomonas</taxon>
    </lineage>
</organism>
<proteinExistence type="predicted"/>
<keyword evidence="3" id="KW-0645">Protease</keyword>
<dbReference type="Proteomes" id="UP000182882">
    <property type="component" value="Unassembled WGS sequence"/>
</dbReference>
<keyword evidence="5" id="KW-0677">Repeat</keyword>
<dbReference type="SMART" id="SM00235">
    <property type="entry name" value="ZnMc"/>
    <property type="match status" value="1"/>
</dbReference>
<evidence type="ECO:0000256" key="3">
    <source>
        <dbReference type="ARBA" id="ARBA00022670"/>
    </source>
</evidence>
<dbReference type="InterPro" id="IPR013858">
    <property type="entry name" value="Peptidase_M10B_C"/>
</dbReference>
<reference evidence="10" key="1">
    <citation type="submission" date="2016-10" db="EMBL/GenBank/DDBJ databases">
        <authorList>
            <person name="Varghese N."/>
            <person name="Submissions S."/>
        </authorList>
    </citation>
    <scope>NUCLEOTIDE SEQUENCE [LARGE SCALE GENOMIC DNA]</scope>
    <source>
        <strain evidence="10">Nm10</strain>
    </source>
</reference>
<dbReference type="GO" id="GO:0031012">
    <property type="term" value="C:extracellular matrix"/>
    <property type="evidence" value="ECO:0007669"/>
    <property type="project" value="InterPro"/>
</dbReference>
<dbReference type="InterPro" id="IPR006026">
    <property type="entry name" value="Peptidase_Metallo"/>
</dbReference>
<dbReference type="Gene3D" id="3.40.390.10">
    <property type="entry name" value="Collagenase (Catalytic Domain)"/>
    <property type="match status" value="1"/>
</dbReference>
<comment type="subcellular location">
    <subcellularLocation>
        <location evidence="1">Secreted</location>
    </subcellularLocation>
</comment>
<dbReference type="CDD" id="cd04277">
    <property type="entry name" value="ZnMc_serralysin_like"/>
    <property type="match status" value="1"/>
</dbReference>
<dbReference type="AlphaFoldDB" id="A0A1H2HEJ5"/>
<accession>A0A1H2HEJ5</accession>
<evidence type="ECO:0000256" key="7">
    <source>
        <dbReference type="ARBA" id="ARBA00022833"/>
    </source>
</evidence>
<keyword evidence="10" id="KW-1185">Reference proteome</keyword>
<evidence type="ECO:0000256" key="1">
    <source>
        <dbReference type="ARBA" id="ARBA00004613"/>
    </source>
</evidence>
<dbReference type="GO" id="GO:0008270">
    <property type="term" value="F:zinc ion binding"/>
    <property type="evidence" value="ECO:0007669"/>
    <property type="project" value="InterPro"/>
</dbReference>
<dbReference type="SUPFAM" id="SSF55486">
    <property type="entry name" value="Metalloproteases ('zincins'), catalytic domain"/>
    <property type="match status" value="1"/>
</dbReference>
<dbReference type="InterPro" id="IPR024079">
    <property type="entry name" value="MetalloPept_cat_dom_sf"/>
</dbReference>
<keyword evidence="4" id="KW-0479">Metal-binding</keyword>
<keyword evidence="7" id="KW-0862">Zinc</keyword>
<dbReference type="GO" id="GO:0005615">
    <property type="term" value="C:extracellular space"/>
    <property type="evidence" value="ECO:0007669"/>
    <property type="project" value="InterPro"/>
</dbReference>
<dbReference type="Gene3D" id="2.150.10.10">
    <property type="entry name" value="Serralysin-like metalloprotease, C-terminal"/>
    <property type="match status" value="1"/>
</dbReference>
<dbReference type="EMBL" id="FNLN01000047">
    <property type="protein sequence ID" value="SDU30245.1"/>
    <property type="molecule type" value="Genomic_DNA"/>
</dbReference>
<evidence type="ECO:0000313" key="10">
    <source>
        <dbReference type="Proteomes" id="UP000182882"/>
    </source>
</evidence>
<evidence type="ECO:0000256" key="6">
    <source>
        <dbReference type="ARBA" id="ARBA00022801"/>
    </source>
</evidence>
<gene>
    <name evidence="9" type="ORF">SAMN05216406_1476</name>
</gene>
<sequence>MPSPFTSSEITHVDSANDTIDSLLSISRWASTTISYSFPISNNPLFWSSLSGGYGFQFGDGEPWNSAFVPLTAADQTNFVSALQQWANVANLNFVQVAETASEVGDIRAAYTEDPEESILAWTYLPSPSTLAGDIWINTKGLLRFQDWNPGSISFETILHELGHALGLEHPFADPNDPSKVALPRDLDNTRHTIMSYTYSNLEGDEGTEFSFHPTTPMVLDISAIQFLYGSNNFYHTTNDTYTFDDSSTYHETIWDAGGSSDTIRYAGAIPSLIDLNPASASRIGQSVYVQSNGVNIGSPIHNIWIADNVTIENAIGGQGNDIFIGNSASNSLDGEGGTDTVVIGFPRHQFTFGKSSGHYFIAANTNPANQDILLNIERVEFDDTGLALDLDGHAGEVAKLLGAVFGASSVANQEYASIGLTKADEGLSYEQLGAFAINATNLTHHDEIVTLLWLNLFGTIPTQSDKSPYINMLDNGEISVGSLAILAADSEVNEQNIHLTELMQTGLAYI</sequence>
<dbReference type="InterPro" id="IPR011049">
    <property type="entry name" value="Serralysin-like_metalloprot_C"/>
</dbReference>
<dbReference type="InterPro" id="IPR001818">
    <property type="entry name" value="Pept_M10_metallopeptidase"/>
</dbReference>
<dbReference type="Pfam" id="PF08548">
    <property type="entry name" value="Peptidase_M10_C"/>
    <property type="match status" value="1"/>
</dbReference>
<dbReference type="GO" id="GO:0006508">
    <property type="term" value="P:proteolysis"/>
    <property type="evidence" value="ECO:0007669"/>
    <property type="project" value="UniProtKB-KW"/>
</dbReference>